<accession>A0A927BWL6</accession>
<keyword evidence="3" id="KW-0119">Carbohydrate metabolism</keyword>
<dbReference type="PANTHER" id="PTHR18964:SF149">
    <property type="entry name" value="BIFUNCTIONAL UDP-N-ACETYLGLUCOSAMINE 2-EPIMERASE_N-ACETYLMANNOSAMINE KINASE"/>
    <property type="match status" value="1"/>
</dbReference>
<dbReference type="Proteomes" id="UP000621560">
    <property type="component" value="Unassembled WGS sequence"/>
</dbReference>
<dbReference type="Pfam" id="PF13412">
    <property type="entry name" value="HTH_24"/>
    <property type="match status" value="1"/>
</dbReference>
<comment type="caution">
    <text evidence="4">The sequence shown here is derived from an EMBL/GenBank/DDBJ whole genome shotgun (WGS) entry which is preliminary data.</text>
</comment>
<protein>
    <submittedName>
        <fullName evidence="4">ROK family transcriptional regulator</fullName>
    </submittedName>
</protein>
<reference evidence="4" key="1">
    <citation type="submission" date="2020-09" db="EMBL/GenBank/DDBJ databases">
        <title>A novel bacterium of genus Paenibacillus, isolated from South China Sea.</title>
        <authorList>
            <person name="Huang H."/>
            <person name="Mo K."/>
            <person name="Hu Y."/>
        </authorList>
    </citation>
    <scope>NUCLEOTIDE SEQUENCE</scope>
    <source>
        <strain evidence="4">IB182496</strain>
    </source>
</reference>
<dbReference type="PANTHER" id="PTHR18964">
    <property type="entry name" value="ROK (REPRESSOR, ORF, KINASE) FAMILY"/>
    <property type="match status" value="1"/>
</dbReference>
<evidence type="ECO:0000256" key="1">
    <source>
        <dbReference type="ARBA" id="ARBA00002486"/>
    </source>
</evidence>
<dbReference type="SUPFAM" id="SSF46785">
    <property type="entry name" value="Winged helix' DNA-binding domain"/>
    <property type="match status" value="1"/>
</dbReference>
<proteinExistence type="inferred from homology"/>
<dbReference type="Gene3D" id="1.10.10.10">
    <property type="entry name" value="Winged helix-like DNA-binding domain superfamily/Winged helix DNA-binding domain"/>
    <property type="match status" value="1"/>
</dbReference>
<comment type="function">
    <text evidence="1">Transcriptional repressor of xylose-utilizing enzymes.</text>
</comment>
<keyword evidence="3" id="KW-0859">Xylose metabolism</keyword>
<dbReference type="RefSeq" id="WP_190920073.1">
    <property type="nucleotide sequence ID" value="NZ_JACXIZ010000032.1"/>
</dbReference>
<evidence type="ECO:0000256" key="2">
    <source>
        <dbReference type="ARBA" id="ARBA00006479"/>
    </source>
</evidence>
<name>A0A927BWL6_9BACL</name>
<dbReference type="AlphaFoldDB" id="A0A927BWL6"/>
<dbReference type="EMBL" id="JACXIZ010000032">
    <property type="protein sequence ID" value="MBD2847085.1"/>
    <property type="molecule type" value="Genomic_DNA"/>
</dbReference>
<keyword evidence="5" id="KW-1185">Reference proteome</keyword>
<gene>
    <name evidence="4" type="ORF">IDH44_17950</name>
</gene>
<dbReference type="Gene3D" id="3.30.420.40">
    <property type="match status" value="2"/>
</dbReference>
<dbReference type="InterPro" id="IPR043129">
    <property type="entry name" value="ATPase_NBD"/>
</dbReference>
<evidence type="ECO:0000313" key="5">
    <source>
        <dbReference type="Proteomes" id="UP000621560"/>
    </source>
</evidence>
<dbReference type="GO" id="GO:0042732">
    <property type="term" value="P:D-xylose metabolic process"/>
    <property type="evidence" value="ECO:0007669"/>
    <property type="project" value="UniProtKB-KW"/>
</dbReference>
<dbReference type="SUPFAM" id="SSF53067">
    <property type="entry name" value="Actin-like ATPase domain"/>
    <property type="match status" value="1"/>
</dbReference>
<sequence length="396" mass="42967">MGLVNVKELNYKRIIKVIREQGPISRIDISALTNIPQPTITRITEELIGDGIIMENGSVPSARGRRPVQLVFNRDCFFSIGIQLSRSRVKVAIMNMEGDALALRHRYDTRAMPFGEVMQFVHRAVDQVIAEAAVAPKLVLGIGVVVPGPLDETEEGEVSPPDFYGQSRIPLRRLLHEAHHLPVMMDNNANAAAIAEKWFGKGIGRKHFMTVLAENGIGSGLIVSDHLLRGDTGEAGVIGHTTIDYAGERCSCGNYGCVETFVSIRQIEENVRRKLKLAPGEERERFPADLDALAFADIVLALEQGSALCEQAMREAGSYLGIGIANAVNLLNPEAIILSGKLGTATPILAKAVQETIRARVLSAKGKRTPVEVSELENAIVLGAGALVIDDTFSFF</sequence>
<dbReference type="InterPro" id="IPR036388">
    <property type="entry name" value="WH-like_DNA-bd_sf"/>
</dbReference>
<evidence type="ECO:0000256" key="3">
    <source>
        <dbReference type="ARBA" id="ARBA00022629"/>
    </source>
</evidence>
<dbReference type="InterPro" id="IPR036390">
    <property type="entry name" value="WH_DNA-bd_sf"/>
</dbReference>
<organism evidence="4 5">
    <name type="scientific">Paenibacillus sabuli</name>
    <dbReference type="NCBI Taxonomy" id="2772509"/>
    <lineage>
        <taxon>Bacteria</taxon>
        <taxon>Bacillati</taxon>
        <taxon>Bacillota</taxon>
        <taxon>Bacilli</taxon>
        <taxon>Bacillales</taxon>
        <taxon>Paenibacillaceae</taxon>
        <taxon>Paenibacillus</taxon>
    </lineage>
</organism>
<comment type="similarity">
    <text evidence="2">Belongs to the ROK (NagC/XylR) family.</text>
</comment>
<dbReference type="InterPro" id="IPR000600">
    <property type="entry name" value="ROK"/>
</dbReference>
<evidence type="ECO:0000313" key="4">
    <source>
        <dbReference type="EMBL" id="MBD2847085.1"/>
    </source>
</evidence>
<dbReference type="Pfam" id="PF00480">
    <property type="entry name" value="ROK"/>
    <property type="match status" value="1"/>
</dbReference>